<dbReference type="RefSeq" id="WP_153286680.1">
    <property type="nucleotide sequence ID" value="NZ_CP045643.1"/>
</dbReference>
<dbReference type="AlphaFoldDB" id="A0A5Q0L5I5"/>
<protein>
    <submittedName>
        <fullName evidence="1">Uncharacterized protein</fullName>
    </submittedName>
</protein>
<organism evidence="1 2">
    <name type="scientific">Streptomyces fagopyri</name>
    <dbReference type="NCBI Taxonomy" id="2662397"/>
    <lineage>
        <taxon>Bacteria</taxon>
        <taxon>Bacillati</taxon>
        <taxon>Actinomycetota</taxon>
        <taxon>Actinomycetes</taxon>
        <taxon>Kitasatosporales</taxon>
        <taxon>Streptomycetaceae</taxon>
        <taxon>Streptomyces</taxon>
    </lineage>
</organism>
<accession>A0A5Q0L5I5</accession>
<keyword evidence="2" id="KW-1185">Reference proteome</keyword>
<proteinExistence type="predicted"/>
<dbReference type="EMBL" id="CP045643">
    <property type="protein sequence ID" value="QFZ72310.1"/>
    <property type="molecule type" value="Genomic_DNA"/>
</dbReference>
<evidence type="ECO:0000313" key="1">
    <source>
        <dbReference type="EMBL" id="QFZ72310.1"/>
    </source>
</evidence>
<dbReference type="Proteomes" id="UP000326179">
    <property type="component" value="Chromosome"/>
</dbReference>
<reference evidence="1 2" key="1">
    <citation type="submission" date="2019-10" db="EMBL/GenBank/DDBJ databases">
        <title>A novel species.</title>
        <authorList>
            <person name="Gao J."/>
        </authorList>
    </citation>
    <scope>NUCLEOTIDE SEQUENCE [LARGE SCALE GENOMIC DNA]</scope>
    <source>
        <strain evidence="1 2">QMT-28</strain>
    </source>
</reference>
<dbReference type="KEGG" id="sfy:GFH48_02690"/>
<sequence>MTRHETARALGATVLTTAGAVTAFHHLWWETGVFWALALVLVPGAIRERRARHGRERRARIEAERAELATRGPAPLPGPCCRIWKSSEGAAHGADCTRPPAARTILRDAEQRVLDQLDDDTRDTA</sequence>
<name>A0A5Q0L5I5_9ACTN</name>
<gene>
    <name evidence="1" type="ORF">GFH48_02690</name>
</gene>
<evidence type="ECO:0000313" key="2">
    <source>
        <dbReference type="Proteomes" id="UP000326179"/>
    </source>
</evidence>